<comment type="catalytic activity">
    <reaction evidence="1">
        <text>Hydrolysis of DNA containing ring-opened 7-methylguanine residues, releasing 2,6-diamino-4-hydroxy-5-(N-methyl)formamidopyrimidine.</text>
        <dbReference type="EC" id="3.2.2.23"/>
    </reaction>
</comment>
<evidence type="ECO:0000313" key="11">
    <source>
        <dbReference type="EMBL" id="PSR53217.1"/>
    </source>
</evidence>
<dbReference type="Gene3D" id="3.20.190.10">
    <property type="entry name" value="MutM-like, N-terminal"/>
    <property type="match status" value="1"/>
</dbReference>
<evidence type="ECO:0000259" key="10">
    <source>
        <dbReference type="PROSITE" id="PS51068"/>
    </source>
</evidence>
<name>A0A2T2YCH7_9BACT</name>
<evidence type="ECO:0000256" key="6">
    <source>
        <dbReference type="ARBA" id="ARBA00023204"/>
    </source>
</evidence>
<keyword evidence="8" id="KW-0511">Multifunctional enzyme</keyword>
<dbReference type="GO" id="GO:0006284">
    <property type="term" value="P:base-excision repair"/>
    <property type="evidence" value="ECO:0007669"/>
    <property type="project" value="InterPro"/>
</dbReference>
<dbReference type="InterPro" id="IPR035937">
    <property type="entry name" value="FPG_N"/>
</dbReference>
<dbReference type="Gene3D" id="1.10.8.50">
    <property type="match status" value="1"/>
</dbReference>
<dbReference type="AlphaFoldDB" id="A0A2T2YCH7"/>
<dbReference type="GO" id="GO:0016829">
    <property type="term" value="F:lyase activity"/>
    <property type="evidence" value="ECO:0007669"/>
    <property type="project" value="UniProtKB-KW"/>
</dbReference>
<evidence type="ECO:0000256" key="1">
    <source>
        <dbReference type="ARBA" id="ARBA00001668"/>
    </source>
</evidence>
<keyword evidence="3" id="KW-0227">DNA damage</keyword>
<dbReference type="SUPFAM" id="SSF46946">
    <property type="entry name" value="S13-like H2TH domain"/>
    <property type="match status" value="1"/>
</dbReference>
<dbReference type="OrthoDB" id="9800855at2"/>
<evidence type="ECO:0000256" key="4">
    <source>
        <dbReference type="ARBA" id="ARBA00022801"/>
    </source>
</evidence>
<keyword evidence="12" id="KW-1185">Reference proteome</keyword>
<dbReference type="SMART" id="SM01232">
    <property type="entry name" value="H2TH"/>
    <property type="match status" value="1"/>
</dbReference>
<dbReference type="PANTHER" id="PTHR22993:SF9">
    <property type="entry name" value="FORMAMIDOPYRIMIDINE-DNA GLYCOSYLASE"/>
    <property type="match status" value="1"/>
</dbReference>
<feature type="domain" description="Formamidopyrimidine-DNA glycosylase catalytic" evidence="10">
    <location>
        <begin position="2"/>
        <end position="90"/>
    </location>
</feature>
<dbReference type="SUPFAM" id="SSF81624">
    <property type="entry name" value="N-terminal domain of MutM-like DNA repair proteins"/>
    <property type="match status" value="1"/>
</dbReference>
<keyword evidence="11" id="KW-0255">Endonuclease</keyword>
<dbReference type="RefSeq" id="WP_106927623.1">
    <property type="nucleotide sequence ID" value="NZ_PYFT01000001.1"/>
</dbReference>
<keyword evidence="11" id="KW-0540">Nuclease</keyword>
<dbReference type="GO" id="GO:0008534">
    <property type="term" value="F:oxidized purine nucleobase lesion DNA N-glycosylase activity"/>
    <property type="evidence" value="ECO:0007669"/>
    <property type="project" value="UniProtKB-EC"/>
</dbReference>
<keyword evidence="7" id="KW-0456">Lyase</keyword>
<evidence type="ECO:0000256" key="2">
    <source>
        <dbReference type="ARBA" id="ARBA00009409"/>
    </source>
</evidence>
<keyword evidence="6" id="KW-0234">DNA repair</keyword>
<dbReference type="InterPro" id="IPR012319">
    <property type="entry name" value="FPG_cat"/>
</dbReference>
<comment type="caution">
    <text evidence="11">The sequence shown here is derived from an EMBL/GenBank/DDBJ whole genome shotgun (WGS) entry which is preliminary data.</text>
</comment>
<proteinExistence type="inferred from homology"/>
<keyword evidence="9" id="KW-0326">Glycosidase</keyword>
<dbReference type="Pfam" id="PF06831">
    <property type="entry name" value="H2TH"/>
    <property type="match status" value="1"/>
</dbReference>
<comment type="similarity">
    <text evidence="2">Belongs to the FPG family.</text>
</comment>
<dbReference type="PANTHER" id="PTHR22993">
    <property type="entry name" value="FORMAMIDOPYRIMIDINE-DNA GLYCOSYLASE"/>
    <property type="match status" value="1"/>
</dbReference>
<sequence length="247" mass="28466">MPEGPQIIFLKEQLEPFIEQEILAAKGTAKNIPYSDLRGKVLTEIKTFGKELLLCFPAFTLRLHLMLFGKYAINHQSKRELQLGLEFVTGEVNFYACDCRLIHESLDKVYDWSTDVLHPTFDSDKALEKLFRQPKRLICDALLDQKILAGVGNGIKNEILFRRHIHPASLVGQIPEADLIYLVRDCASFSAEYLSWKQEGTEKESWQVYRQNTCPRDQVPLRKEKIGKSGRSCYYCEKCQILYLSNS</sequence>
<organism evidence="11 12">
    <name type="scientific">Adhaeribacter arboris</name>
    <dbReference type="NCBI Taxonomy" id="2072846"/>
    <lineage>
        <taxon>Bacteria</taxon>
        <taxon>Pseudomonadati</taxon>
        <taxon>Bacteroidota</taxon>
        <taxon>Cytophagia</taxon>
        <taxon>Cytophagales</taxon>
        <taxon>Hymenobacteraceae</taxon>
        <taxon>Adhaeribacter</taxon>
    </lineage>
</organism>
<gene>
    <name evidence="11" type="ORF">AHMF7605_06575</name>
</gene>
<protein>
    <submittedName>
        <fullName evidence="11">Endonuclease</fullName>
    </submittedName>
</protein>
<evidence type="ECO:0000256" key="8">
    <source>
        <dbReference type="ARBA" id="ARBA00023268"/>
    </source>
</evidence>
<reference evidence="11 12" key="1">
    <citation type="submission" date="2018-03" db="EMBL/GenBank/DDBJ databases">
        <title>Adhaeribacter sp. HMF7605 Genome sequencing and assembly.</title>
        <authorList>
            <person name="Kang H."/>
            <person name="Kang J."/>
            <person name="Cha I."/>
            <person name="Kim H."/>
            <person name="Joh K."/>
        </authorList>
    </citation>
    <scope>NUCLEOTIDE SEQUENCE [LARGE SCALE GENOMIC DNA]</scope>
    <source>
        <strain evidence="11 12">HMF7605</strain>
    </source>
</reference>
<evidence type="ECO:0000256" key="9">
    <source>
        <dbReference type="ARBA" id="ARBA00023295"/>
    </source>
</evidence>
<dbReference type="Proteomes" id="UP000240357">
    <property type="component" value="Unassembled WGS sequence"/>
</dbReference>
<dbReference type="GO" id="GO:0003906">
    <property type="term" value="F:DNA-(apurinic or apyrimidinic site) endonuclease activity"/>
    <property type="evidence" value="ECO:0007669"/>
    <property type="project" value="InterPro"/>
</dbReference>
<dbReference type="InterPro" id="IPR015886">
    <property type="entry name" value="H2TH_FPG"/>
</dbReference>
<keyword evidence="4" id="KW-0378">Hydrolase</keyword>
<evidence type="ECO:0000256" key="5">
    <source>
        <dbReference type="ARBA" id="ARBA00023125"/>
    </source>
</evidence>
<dbReference type="PROSITE" id="PS51068">
    <property type="entry name" value="FPG_CAT"/>
    <property type="match status" value="1"/>
</dbReference>
<evidence type="ECO:0000256" key="7">
    <source>
        <dbReference type="ARBA" id="ARBA00023239"/>
    </source>
</evidence>
<keyword evidence="5" id="KW-0238">DNA-binding</keyword>
<dbReference type="SMART" id="SM00898">
    <property type="entry name" value="Fapy_DNA_glyco"/>
    <property type="match status" value="1"/>
</dbReference>
<accession>A0A2T2YCH7</accession>
<evidence type="ECO:0000256" key="3">
    <source>
        <dbReference type="ARBA" id="ARBA00022763"/>
    </source>
</evidence>
<dbReference type="EMBL" id="PYFT01000001">
    <property type="protein sequence ID" value="PSR53217.1"/>
    <property type="molecule type" value="Genomic_DNA"/>
</dbReference>
<evidence type="ECO:0000313" key="12">
    <source>
        <dbReference type="Proteomes" id="UP000240357"/>
    </source>
</evidence>
<dbReference type="GO" id="GO:0003684">
    <property type="term" value="F:damaged DNA binding"/>
    <property type="evidence" value="ECO:0007669"/>
    <property type="project" value="InterPro"/>
</dbReference>
<dbReference type="InterPro" id="IPR010979">
    <property type="entry name" value="Ribosomal_uS13-like_H2TH"/>
</dbReference>
<dbReference type="GO" id="GO:0008270">
    <property type="term" value="F:zinc ion binding"/>
    <property type="evidence" value="ECO:0007669"/>
    <property type="project" value="InterPro"/>
</dbReference>